<organism evidence="5 6">
    <name type="scientific">Streptomyces thermolineatus</name>
    <dbReference type="NCBI Taxonomy" id="44033"/>
    <lineage>
        <taxon>Bacteria</taxon>
        <taxon>Bacillati</taxon>
        <taxon>Actinomycetota</taxon>
        <taxon>Actinomycetes</taxon>
        <taxon>Kitasatosporales</taxon>
        <taxon>Streptomycetaceae</taxon>
        <taxon>Streptomyces</taxon>
    </lineage>
</organism>
<evidence type="ECO:0000313" key="6">
    <source>
        <dbReference type="Proteomes" id="UP001501358"/>
    </source>
</evidence>
<dbReference type="RefSeq" id="WP_385448825.1">
    <property type="nucleotide sequence ID" value="NZ_BAAATA010000020.1"/>
</dbReference>
<evidence type="ECO:0000256" key="1">
    <source>
        <dbReference type="ARBA" id="ARBA00022705"/>
    </source>
</evidence>
<evidence type="ECO:0000256" key="2">
    <source>
        <dbReference type="ARBA" id="ARBA00023125"/>
    </source>
</evidence>
<feature type="domain" description="DNA helicase DnaB-like N-terminal" evidence="4">
    <location>
        <begin position="68"/>
        <end position="166"/>
    </location>
</feature>
<gene>
    <name evidence="5" type="ORF">GCM10010406_35120</name>
</gene>
<accession>A0ABP5ZGE2</accession>
<dbReference type="Gene3D" id="1.10.860.10">
    <property type="entry name" value="DNAb Helicase, Chain A"/>
    <property type="match status" value="1"/>
</dbReference>
<keyword evidence="1" id="KW-0235">DNA replication</keyword>
<dbReference type="Proteomes" id="UP001501358">
    <property type="component" value="Unassembled WGS sequence"/>
</dbReference>
<evidence type="ECO:0000259" key="4">
    <source>
        <dbReference type="Pfam" id="PF00772"/>
    </source>
</evidence>
<name>A0ABP5ZGE2_9ACTN</name>
<dbReference type="EMBL" id="BAAATA010000020">
    <property type="protein sequence ID" value="GAA2495830.1"/>
    <property type="molecule type" value="Genomic_DNA"/>
</dbReference>
<evidence type="ECO:0000313" key="5">
    <source>
        <dbReference type="EMBL" id="GAA2495830.1"/>
    </source>
</evidence>
<dbReference type="InterPro" id="IPR036185">
    <property type="entry name" value="DNA_heli_DnaB-like_N_sf"/>
</dbReference>
<sequence length="268" mass="27866">MAQERIKAALRGKALDRRSGPAPRTRAERARRREADERAATEQRARALAALEAMADTAPDTAAVLPALAAEQSVLGGMLLSKDAIADAAEILRDGAGFYRPAHATIYDAITGLDGRGEPAAPVTVAAELGRCGDLARLGGPVYLHQLIEATPTAANAGYYAAIVADRAELRRLVEAGTRITALGHATDGDADDLLDAAGAALHAAVSTRTPGTTIPAGTRLEAWAERLDHRQRHGDTPGVPAGGCVGGRGERMLVVPDIGPRSRAPEC</sequence>
<dbReference type="InterPro" id="IPR016136">
    <property type="entry name" value="DNA_helicase_N/primase_C"/>
</dbReference>
<protein>
    <recommendedName>
        <fullName evidence="4">DNA helicase DnaB-like N-terminal domain-containing protein</fullName>
    </recommendedName>
</protein>
<keyword evidence="2" id="KW-0238">DNA-binding</keyword>
<comment type="caution">
    <text evidence="5">The sequence shown here is derived from an EMBL/GenBank/DDBJ whole genome shotgun (WGS) entry which is preliminary data.</text>
</comment>
<feature type="region of interest" description="Disordered" evidence="3">
    <location>
        <begin position="1"/>
        <end position="41"/>
    </location>
</feature>
<evidence type="ECO:0000256" key="3">
    <source>
        <dbReference type="SAM" id="MobiDB-lite"/>
    </source>
</evidence>
<proteinExistence type="predicted"/>
<dbReference type="InterPro" id="IPR007693">
    <property type="entry name" value="DNA_helicase_DnaB-like_N"/>
</dbReference>
<keyword evidence="6" id="KW-1185">Reference proteome</keyword>
<dbReference type="Pfam" id="PF00772">
    <property type="entry name" value="DnaB"/>
    <property type="match status" value="1"/>
</dbReference>
<dbReference type="PANTHER" id="PTHR30153:SF2">
    <property type="entry name" value="REPLICATIVE DNA HELICASE"/>
    <property type="match status" value="1"/>
</dbReference>
<dbReference type="SUPFAM" id="SSF48024">
    <property type="entry name" value="N-terminal domain of DnaB helicase"/>
    <property type="match status" value="1"/>
</dbReference>
<dbReference type="PANTHER" id="PTHR30153">
    <property type="entry name" value="REPLICATIVE DNA HELICASE DNAB"/>
    <property type="match status" value="1"/>
</dbReference>
<reference evidence="6" key="1">
    <citation type="journal article" date="2019" name="Int. J. Syst. Evol. Microbiol.">
        <title>The Global Catalogue of Microorganisms (GCM) 10K type strain sequencing project: providing services to taxonomists for standard genome sequencing and annotation.</title>
        <authorList>
            <consortium name="The Broad Institute Genomics Platform"/>
            <consortium name="The Broad Institute Genome Sequencing Center for Infectious Disease"/>
            <person name="Wu L."/>
            <person name="Ma J."/>
        </authorList>
    </citation>
    <scope>NUCLEOTIDE SEQUENCE [LARGE SCALE GENOMIC DNA]</scope>
    <source>
        <strain evidence="6">JCM 6307</strain>
    </source>
</reference>